<evidence type="ECO:0000313" key="3">
    <source>
        <dbReference type="Proteomes" id="UP001202180"/>
    </source>
</evidence>
<evidence type="ECO:0000313" key="2">
    <source>
        <dbReference type="EMBL" id="MCK8493681.1"/>
    </source>
</evidence>
<accession>A0ABT0HNE7</accession>
<evidence type="ECO:0000256" key="1">
    <source>
        <dbReference type="SAM" id="SignalP"/>
    </source>
</evidence>
<comment type="caution">
    <text evidence="2">The sequence shown here is derived from an EMBL/GenBank/DDBJ whole genome shotgun (WGS) entry which is preliminary data.</text>
</comment>
<dbReference type="RefSeq" id="WP_248478283.1">
    <property type="nucleotide sequence ID" value="NZ_JALPRF010000003.1"/>
</dbReference>
<reference evidence="2 3" key="1">
    <citation type="submission" date="2022-04" db="EMBL/GenBank/DDBJ databases">
        <title>Spirosoma sp. strain RP8 genome sequencing and assembly.</title>
        <authorList>
            <person name="Jung Y."/>
        </authorList>
    </citation>
    <scope>NUCLEOTIDE SEQUENCE [LARGE SCALE GENOMIC DNA]</scope>
    <source>
        <strain evidence="2 3">RP8</strain>
    </source>
</reference>
<gene>
    <name evidence="2" type="ORF">M0L20_17575</name>
</gene>
<keyword evidence="3" id="KW-1185">Reference proteome</keyword>
<feature type="signal peptide" evidence="1">
    <location>
        <begin position="1"/>
        <end position="19"/>
    </location>
</feature>
<proteinExistence type="predicted"/>
<dbReference type="EMBL" id="JALPRF010000003">
    <property type="protein sequence ID" value="MCK8493681.1"/>
    <property type="molecule type" value="Genomic_DNA"/>
</dbReference>
<sequence>MFVRYFLFVLFLLPYLSGAQSTVAGLGKYRIGFTKPDSLDATAFTEQDQSYVKGTIALPCTHIRTFTAANATVAGVPITNLSLFFYDNTLFKLACDYSDPLKEVFLQQHGYGVGSPARRFSLCTSERDKPMLVWNESWLNADLLAMVVQRKGYTVDCQPEEGAKLIIASQRFTALSSDCELKPIDSFMEEFDSRVNR</sequence>
<dbReference type="Proteomes" id="UP001202180">
    <property type="component" value="Unassembled WGS sequence"/>
</dbReference>
<organism evidence="2 3">
    <name type="scientific">Spirosoma liriopis</name>
    <dbReference type="NCBI Taxonomy" id="2937440"/>
    <lineage>
        <taxon>Bacteria</taxon>
        <taxon>Pseudomonadati</taxon>
        <taxon>Bacteroidota</taxon>
        <taxon>Cytophagia</taxon>
        <taxon>Cytophagales</taxon>
        <taxon>Cytophagaceae</taxon>
        <taxon>Spirosoma</taxon>
    </lineage>
</organism>
<keyword evidence="1" id="KW-0732">Signal</keyword>
<protein>
    <submittedName>
        <fullName evidence="2">Uncharacterized protein</fullName>
    </submittedName>
</protein>
<feature type="chain" id="PRO_5047055827" evidence="1">
    <location>
        <begin position="20"/>
        <end position="197"/>
    </location>
</feature>
<name>A0ABT0HNE7_9BACT</name>